<evidence type="ECO:0000256" key="1">
    <source>
        <dbReference type="ARBA" id="ARBA00008455"/>
    </source>
</evidence>
<dbReference type="Pfam" id="PF08246">
    <property type="entry name" value="Inhibitor_I29"/>
    <property type="match status" value="1"/>
</dbReference>
<dbReference type="Pfam" id="PF00112">
    <property type="entry name" value="Peptidase_C1"/>
    <property type="match status" value="1"/>
</dbReference>
<dbReference type="PROSITE" id="PS00640">
    <property type="entry name" value="THIOL_PROTEASE_ASN"/>
    <property type="match status" value="1"/>
</dbReference>
<dbReference type="InterPro" id="IPR039417">
    <property type="entry name" value="Peptidase_C1A_papain-like"/>
</dbReference>
<accession>A0A6C0AVP5</accession>
<feature type="domain" description="Cathepsin propeptide inhibitor" evidence="4">
    <location>
        <begin position="34"/>
        <end position="91"/>
    </location>
</feature>
<dbReference type="PROSITE" id="PS00639">
    <property type="entry name" value="THIOL_PROTEASE_HIS"/>
    <property type="match status" value="1"/>
</dbReference>
<dbReference type="InterPro" id="IPR025660">
    <property type="entry name" value="Pept_his_AS"/>
</dbReference>
<dbReference type="SMART" id="SM00645">
    <property type="entry name" value="Pept_C1"/>
    <property type="match status" value="1"/>
</dbReference>
<reference evidence="5" key="1">
    <citation type="journal article" date="2020" name="Nature">
        <title>Giant virus diversity and host interactions through global metagenomics.</title>
        <authorList>
            <person name="Schulz F."/>
            <person name="Roux S."/>
            <person name="Paez-Espino D."/>
            <person name="Jungbluth S."/>
            <person name="Walsh D.A."/>
            <person name="Denef V.J."/>
            <person name="McMahon K.D."/>
            <person name="Konstantinidis K.T."/>
            <person name="Eloe-Fadrosh E.A."/>
            <person name="Kyrpides N.C."/>
            <person name="Woyke T."/>
        </authorList>
    </citation>
    <scope>NUCLEOTIDE SEQUENCE</scope>
    <source>
        <strain evidence="5">GVMAG-S-ERX555965-48</strain>
    </source>
</reference>
<organism evidence="5">
    <name type="scientific">viral metagenome</name>
    <dbReference type="NCBI Taxonomy" id="1070528"/>
    <lineage>
        <taxon>unclassified sequences</taxon>
        <taxon>metagenomes</taxon>
        <taxon>organismal metagenomes</taxon>
    </lineage>
</organism>
<comment type="similarity">
    <text evidence="1">Belongs to the peptidase C1 family.</text>
</comment>
<evidence type="ECO:0000313" key="5">
    <source>
        <dbReference type="EMBL" id="QHS84019.1"/>
    </source>
</evidence>
<dbReference type="InterPro" id="IPR000668">
    <property type="entry name" value="Peptidase_C1A_C"/>
</dbReference>
<dbReference type="InterPro" id="IPR013201">
    <property type="entry name" value="Prot_inhib_I29"/>
</dbReference>
<keyword evidence="2" id="KW-1015">Disulfide bond</keyword>
<protein>
    <recommendedName>
        <fullName evidence="6">Peptidase C1A papain C-terminal domain-containing protein</fullName>
    </recommendedName>
</protein>
<feature type="domain" description="Peptidase C1A papain C-terminal" evidence="3">
    <location>
        <begin position="126"/>
        <end position="339"/>
    </location>
</feature>
<sequence length="339" mass="38746">MNLLHFLFILAFFENTFIFSKKFNIPYKKDFSSFQQFTNSYEKIYNSNTQLEKGYTNFKKNIDFINSHNTNSSSSFSLRLNHFADEDPINLKKNLFSFEIEKQHDELVLNNKNCDIETTMNLYNKIPANIDYRQKNAVTPVKNQGKCGSCWAFSTVGALESKYALNTGKLKTFSEQKLVDCSDSNFGCNGGLMHKAFDDILWSNGLPLEKDYPYIGSEGKCQSNIPEFKDLNLLGYQYVLSHSSTSLKNALQHNPVCIALAGDPMKFLFYGEGIFDDDDCSKSNNHAVLLVGYNTTNDVPYWIVKNSWGENWGENGYIRIKMQDGEGILGMNQYGLYPY</sequence>
<dbReference type="SUPFAM" id="SSF54001">
    <property type="entry name" value="Cysteine proteinases"/>
    <property type="match status" value="1"/>
</dbReference>
<dbReference type="InterPro" id="IPR038765">
    <property type="entry name" value="Papain-like_cys_pep_sf"/>
</dbReference>
<name>A0A6C0AVP5_9ZZZZ</name>
<evidence type="ECO:0000256" key="2">
    <source>
        <dbReference type="ARBA" id="ARBA00023157"/>
    </source>
</evidence>
<proteinExistence type="inferred from homology"/>
<dbReference type="PANTHER" id="PTHR12411">
    <property type="entry name" value="CYSTEINE PROTEASE FAMILY C1-RELATED"/>
    <property type="match status" value="1"/>
</dbReference>
<dbReference type="PROSITE" id="PS00139">
    <property type="entry name" value="THIOL_PROTEASE_CYS"/>
    <property type="match status" value="1"/>
</dbReference>
<dbReference type="GO" id="GO:0006508">
    <property type="term" value="P:proteolysis"/>
    <property type="evidence" value="ECO:0007669"/>
    <property type="project" value="InterPro"/>
</dbReference>
<dbReference type="InterPro" id="IPR000169">
    <property type="entry name" value="Pept_cys_AS"/>
</dbReference>
<dbReference type="EMBL" id="MN738771">
    <property type="protein sequence ID" value="QHS84019.1"/>
    <property type="molecule type" value="Genomic_DNA"/>
</dbReference>
<dbReference type="CDD" id="cd02248">
    <property type="entry name" value="Peptidase_C1A"/>
    <property type="match status" value="1"/>
</dbReference>
<dbReference type="InterPro" id="IPR025661">
    <property type="entry name" value="Pept_asp_AS"/>
</dbReference>
<dbReference type="SMART" id="SM00848">
    <property type="entry name" value="Inhibitor_I29"/>
    <property type="match status" value="1"/>
</dbReference>
<dbReference type="Gene3D" id="3.90.70.10">
    <property type="entry name" value="Cysteine proteinases"/>
    <property type="match status" value="1"/>
</dbReference>
<dbReference type="FunFam" id="3.90.70.10:FF:000332">
    <property type="entry name" value="Cathepsin L1"/>
    <property type="match status" value="1"/>
</dbReference>
<evidence type="ECO:0000259" key="3">
    <source>
        <dbReference type="SMART" id="SM00645"/>
    </source>
</evidence>
<dbReference type="PRINTS" id="PR00705">
    <property type="entry name" value="PAPAIN"/>
</dbReference>
<evidence type="ECO:0000259" key="4">
    <source>
        <dbReference type="SMART" id="SM00848"/>
    </source>
</evidence>
<dbReference type="GO" id="GO:0008234">
    <property type="term" value="F:cysteine-type peptidase activity"/>
    <property type="evidence" value="ECO:0007669"/>
    <property type="project" value="InterPro"/>
</dbReference>
<dbReference type="InterPro" id="IPR013128">
    <property type="entry name" value="Peptidase_C1A"/>
</dbReference>
<dbReference type="AlphaFoldDB" id="A0A6C0AVP5"/>
<evidence type="ECO:0008006" key="6">
    <source>
        <dbReference type="Google" id="ProtNLM"/>
    </source>
</evidence>